<dbReference type="InterPro" id="IPR043926">
    <property type="entry name" value="ABCG_dom"/>
</dbReference>
<dbReference type="Proteomes" id="UP000694846">
    <property type="component" value="Unplaced"/>
</dbReference>
<evidence type="ECO:0000256" key="7">
    <source>
        <dbReference type="ARBA" id="ARBA00022989"/>
    </source>
</evidence>
<dbReference type="InterPro" id="IPR027417">
    <property type="entry name" value="P-loop_NTPase"/>
</dbReference>
<feature type="transmembrane region" description="Helical" evidence="9">
    <location>
        <begin position="435"/>
        <end position="462"/>
    </location>
</feature>
<keyword evidence="5" id="KW-0547">Nucleotide-binding</keyword>
<evidence type="ECO:0000256" key="9">
    <source>
        <dbReference type="SAM" id="Phobius"/>
    </source>
</evidence>
<feature type="transmembrane region" description="Helical" evidence="9">
    <location>
        <begin position="592"/>
        <end position="610"/>
    </location>
</feature>
<evidence type="ECO:0000256" key="6">
    <source>
        <dbReference type="ARBA" id="ARBA00022840"/>
    </source>
</evidence>
<evidence type="ECO:0000256" key="1">
    <source>
        <dbReference type="ARBA" id="ARBA00004141"/>
    </source>
</evidence>
<dbReference type="AlphaFoldDB" id="A0A8B8G2Q8"/>
<feature type="transmembrane region" description="Helical" evidence="9">
    <location>
        <begin position="392"/>
        <end position="415"/>
    </location>
</feature>
<dbReference type="GeneID" id="112688118"/>
<evidence type="ECO:0000313" key="11">
    <source>
        <dbReference type="Proteomes" id="UP000694846"/>
    </source>
</evidence>
<evidence type="ECO:0000259" key="10">
    <source>
        <dbReference type="PROSITE" id="PS50893"/>
    </source>
</evidence>
<dbReference type="InterPro" id="IPR003439">
    <property type="entry name" value="ABC_transporter-like_ATP-bd"/>
</dbReference>
<dbReference type="CDD" id="cd03213">
    <property type="entry name" value="ABCG_EPDR"/>
    <property type="match status" value="1"/>
</dbReference>
<gene>
    <name evidence="12 13" type="primary">LOC112688118</name>
</gene>
<evidence type="ECO:0000256" key="2">
    <source>
        <dbReference type="ARBA" id="ARBA00005814"/>
    </source>
</evidence>
<dbReference type="SMART" id="SM00382">
    <property type="entry name" value="AAA"/>
    <property type="match status" value="1"/>
</dbReference>
<dbReference type="GO" id="GO:0016887">
    <property type="term" value="F:ATP hydrolysis activity"/>
    <property type="evidence" value="ECO:0007669"/>
    <property type="project" value="InterPro"/>
</dbReference>
<evidence type="ECO:0000256" key="5">
    <source>
        <dbReference type="ARBA" id="ARBA00022741"/>
    </source>
</evidence>
<dbReference type="PANTHER" id="PTHR48041">
    <property type="entry name" value="ABC TRANSPORTER G FAMILY MEMBER 28"/>
    <property type="match status" value="1"/>
</dbReference>
<dbReference type="InterPro" id="IPR017871">
    <property type="entry name" value="ABC_transporter-like_CS"/>
</dbReference>
<keyword evidence="6 12" id="KW-0067">ATP-binding</keyword>
<evidence type="ECO:0000256" key="8">
    <source>
        <dbReference type="ARBA" id="ARBA00023136"/>
    </source>
</evidence>
<dbReference type="PROSITE" id="PS00211">
    <property type="entry name" value="ABC_TRANSPORTER_1"/>
    <property type="match status" value="1"/>
</dbReference>
<proteinExistence type="inferred from homology"/>
<dbReference type="RefSeq" id="XP_025416940.1">
    <property type="nucleotide sequence ID" value="XM_025561155.1"/>
</dbReference>
<feature type="transmembrane region" description="Helical" evidence="9">
    <location>
        <begin position="474"/>
        <end position="499"/>
    </location>
</feature>
<feature type="domain" description="ABC transporter" evidence="10">
    <location>
        <begin position="20"/>
        <end position="276"/>
    </location>
</feature>
<dbReference type="InterPro" id="IPR050352">
    <property type="entry name" value="ABCG_transporters"/>
</dbReference>
<feature type="transmembrane region" description="Helical" evidence="9">
    <location>
        <begin position="360"/>
        <end position="380"/>
    </location>
</feature>
<feature type="transmembrane region" description="Helical" evidence="9">
    <location>
        <begin position="505"/>
        <end position="525"/>
    </location>
</feature>
<dbReference type="Gene3D" id="3.40.50.300">
    <property type="entry name" value="P-loop containing nucleotide triphosphate hydrolases"/>
    <property type="match status" value="1"/>
</dbReference>
<keyword evidence="7 9" id="KW-1133">Transmembrane helix</keyword>
<dbReference type="SUPFAM" id="SSF52540">
    <property type="entry name" value="P-loop containing nucleoside triphosphate hydrolases"/>
    <property type="match status" value="1"/>
</dbReference>
<organism evidence="11 12">
    <name type="scientific">Sipha flava</name>
    <name type="common">yellow sugarcane aphid</name>
    <dbReference type="NCBI Taxonomy" id="143950"/>
    <lineage>
        <taxon>Eukaryota</taxon>
        <taxon>Metazoa</taxon>
        <taxon>Ecdysozoa</taxon>
        <taxon>Arthropoda</taxon>
        <taxon>Hexapoda</taxon>
        <taxon>Insecta</taxon>
        <taxon>Pterygota</taxon>
        <taxon>Neoptera</taxon>
        <taxon>Paraneoptera</taxon>
        <taxon>Hemiptera</taxon>
        <taxon>Sternorrhyncha</taxon>
        <taxon>Aphidomorpha</taxon>
        <taxon>Aphidoidea</taxon>
        <taxon>Aphididae</taxon>
        <taxon>Sipha</taxon>
    </lineage>
</organism>
<dbReference type="PROSITE" id="PS50893">
    <property type="entry name" value="ABC_TRANSPORTER_2"/>
    <property type="match status" value="1"/>
</dbReference>
<dbReference type="OrthoDB" id="66620at2759"/>
<dbReference type="GO" id="GO:0005886">
    <property type="term" value="C:plasma membrane"/>
    <property type="evidence" value="ECO:0007669"/>
    <property type="project" value="TreeGrafter"/>
</dbReference>
<sequence>MGSASRMVLMHLPKNNPIDISFTDVQFTVEIGALRREKKQVLKGVSGRFNSGELTVIMGPSGAGKSTLLNILTGFQRKGMVGEVRTNRVDDHEDLLLNNDLRKKINQGRTMCRKESCYIMQDDQLCPLFTVLEIMMMAADLKLGYTLSYKSKVLVIEDILDSIGLSGSLHTRCGRLSGGQKKRLSIALELIDNPPIMFLDEPTTGLDSTSSHQCVSILKGLAKGGRTVVCTIHQPSASTYEMFDHVYIMAEGYCVYQGSSQNTIPYLQTIGLNCPQYHNPADFIMEVVTGEYGNFTSQLRTAAIDEAWRTQPQIDNSHILLKRKSKNPGPTSLVLVNQPSEFNKLLVLIHRSLMQVYRDWSVTHVKICMHFLVGILLGLLFENAGIDGGKTFNNIGFCIVTLVYLSYTSIMPAILKFPSELNILRKELFNNWYKLSTYFIAFLITNMPLQMIFCFIYTSISYYLSAQLLTWTRFLMFLVVCQLMTLISEGIGLILGTAMAPVNGVFVGSIITCLCILFAGFLVLFNHMPVVLYYVSYISYMKYALEGLVVSIYGYGREPLECLNEEGYCHYRFPETTFKEIGMTDGKYWSDISVMVGFLVVIIIISFYTLKRSLKCR</sequence>
<name>A0A8B8G2Q8_9HEMI</name>
<accession>A0A8B8G2Q8</accession>
<evidence type="ECO:0000313" key="12">
    <source>
        <dbReference type="RefSeq" id="XP_025416940.1"/>
    </source>
</evidence>
<evidence type="ECO:0000256" key="3">
    <source>
        <dbReference type="ARBA" id="ARBA00022448"/>
    </source>
</evidence>
<comment type="similarity">
    <text evidence="2">Belongs to the ABC transporter superfamily. ABCG family. Eye pigment precursor importer (TC 3.A.1.204) subfamily.</text>
</comment>
<dbReference type="Pfam" id="PF01061">
    <property type="entry name" value="ABC2_membrane"/>
    <property type="match status" value="1"/>
</dbReference>
<dbReference type="RefSeq" id="XP_025416941.1">
    <property type="nucleotide sequence ID" value="XM_025561156.1"/>
</dbReference>
<keyword evidence="3" id="KW-0813">Transport</keyword>
<comment type="subcellular location">
    <subcellularLocation>
        <location evidence="1">Membrane</location>
        <topology evidence="1">Multi-pass membrane protein</topology>
    </subcellularLocation>
</comment>
<protein>
    <submittedName>
        <fullName evidence="12 13">ATP-binding cassette sub-family G member 1</fullName>
    </submittedName>
</protein>
<dbReference type="InterPro" id="IPR003593">
    <property type="entry name" value="AAA+_ATPase"/>
</dbReference>
<dbReference type="GO" id="GO:0140359">
    <property type="term" value="F:ABC-type transporter activity"/>
    <property type="evidence" value="ECO:0007669"/>
    <property type="project" value="InterPro"/>
</dbReference>
<dbReference type="GO" id="GO:0005524">
    <property type="term" value="F:ATP binding"/>
    <property type="evidence" value="ECO:0007669"/>
    <property type="project" value="UniProtKB-KW"/>
</dbReference>
<dbReference type="Pfam" id="PF19055">
    <property type="entry name" value="ABC2_membrane_7"/>
    <property type="match status" value="1"/>
</dbReference>
<keyword evidence="8 9" id="KW-0472">Membrane</keyword>
<feature type="transmembrane region" description="Helical" evidence="9">
    <location>
        <begin position="532"/>
        <end position="555"/>
    </location>
</feature>
<dbReference type="PANTHER" id="PTHR48041:SF32">
    <property type="entry name" value="PROTEIN WHITE-LIKE PROTEIN"/>
    <property type="match status" value="1"/>
</dbReference>
<dbReference type="Pfam" id="PF00005">
    <property type="entry name" value="ABC_tran"/>
    <property type="match status" value="1"/>
</dbReference>
<dbReference type="InterPro" id="IPR013525">
    <property type="entry name" value="ABC2_TM"/>
</dbReference>
<reference evidence="12 13" key="1">
    <citation type="submission" date="2025-04" db="UniProtKB">
        <authorList>
            <consortium name="RefSeq"/>
        </authorList>
    </citation>
    <scope>IDENTIFICATION</scope>
    <source>
        <tissue evidence="12 13">Whole body</tissue>
    </source>
</reference>
<keyword evidence="11" id="KW-1185">Reference proteome</keyword>
<evidence type="ECO:0000313" key="13">
    <source>
        <dbReference type="RefSeq" id="XP_025416941.1"/>
    </source>
</evidence>
<dbReference type="FunFam" id="3.40.50.300:FF:001077">
    <property type="entry name" value="Uncharacterized protein, isoform A"/>
    <property type="match status" value="1"/>
</dbReference>
<keyword evidence="4 9" id="KW-0812">Transmembrane</keyword>
<evidence type="ECO:0000256" key="4">
    <source>
        <dbReference type="ARBA" id="ARBA00022692"/>
    </source>
</evidence>